<dbReference type="AlphaFoldDB" id="A0AAV9Q479"/>
<dbReference type="PANTHER" id="PTHR23090">
    <property type="entry name" value="NH 3 /GLUTAMINE-DEPENDENT NAD + SYNTHETASE"/>
    <property type="match status" value="1"/>
</dbReference>
<dbReference type="GO" id="GO:0005737">
    <property type="term" value="C:cytoplasm"/>
    <property type="evidence" value="ECO:0007669"/>
    <property type="project" value="InterPro"/>
</dbReference>
<dbReference type="PROSITE" id="PS50263">
    <property type="entry name" value="CN_HYDROLASE"/>
    <property type="match status" value="1"/>
</dbReference>
<keyword evidence="4" id="KW-0067">ATP-binding</keyword>
<comment type="caution">
    <text evidence="6">The sequence shown here is derived from an EMBL/GenBank/DDBJ whole genome shotgun (WGS) entry which is preliminary data.</text>
</comment>
<dbReference type="PIRSF" id="PIRSF006630">
    <property type="entry name" value="NADS_GAT"/>
    <property type="match status" value="1"/>
</dbReference>
<dbReference type="GO" id="GO:0005524">
    <property type="term" value="F:ATP binding"/>
    <property type="evidence" value="ECO:0007669"/>
    <property type="project" value="UniProtKB-UniRule"/>
</dbReference>
<keyword evidence="3 4" id="KW-0436">Ligase</keyword>
<evidence type="ECO:0000256" key="2">
    <source>
        <dbReference type="ARBA" id="ARBA00007145"/>
    </source>
</evidence>
<comment type="similarity">
    <text evidence="2 4">In the C-terminal section; belongs to the NAD synthetase family.</text>
</comment>
<dbReference type="GO" id="GO:0004359">
    <property type="term" value="F:glutaminase activity"/>
    <property type="evidence" value="ECO:0007669"/>
    <property type="project" value="InterPro"/>
</dbReference>
<dbReference type="Pfam" id="PF00795">
    <property type="entry name" value="CN_hydrolase"/>
    <property type="match status" value="1"/>
</dbReference>
<keyword evidence="7" id="KW-1185">Reference proteome</keyword>
<evidence type="ECO:0000256" key="4">
    <source>
        <dbReference type="PIRNR" id="PIRNR006630"/>
    </source>
</evidence>
<dbReference type="InterPro" id="IPR014729">
    <property type="entry name" value="Rossmann-like_a/b/a_fold"/>
</dbReference>
<sequence length="573" mass="63856">MTFITVASATLPSVPLDFQGNLQRILESIRIAKSRGAKLRTGPELEIPGYGCLDHHLESDTFFHSWEAVAQILNDPVTKDMLVDVGMGVRHRNVRYNCRILLTYQKIFFIRPKMSLANDGLYREARHFTAWVKPRTVETYYLEQIIRDITGQKTVPIGDAVLSTLDTSVGCETCEELFTPLNPSTNMGLNGVEVIVNSSASHAELRKLNTRLSLIQNCTRKLGGIYIYANATGVDGEARMMFDGSSMILCNGRVMKQSTQFSLNPVEVITATIDLEEVRSYRSSISRNVQGAAQPEYPRIDCDLCLSRPADEILFSDTLKLSREISLKILDPMEEIFRAEAAYLWQYLTRASAAGYFLALSGGLDSATVALFVFGMAKVVLESIESGDGNTLADLRRITGEPNLTVHTPQDIVKRLLHTCFMATQHSGDRTRSRAKRLSESIGGYHSDVNIDGTVAAHEKIVEQALNFKPRFKVEGGSAAVCDFPSLFPFAPFLILTNPSTQENLAKQNIQARNRMVIAYEASEFFPTEKGAGSFQPGPPACLDVINSCPWNRWRSSARQLVRCRGLVQVYWW</sequence>
<dbReference type="SUPFAM" id="SSF52402">
    <property type="entry name" value="Adenine nucleotide alpha hydrolases-like"/>
    <property type="match status" value="1"/>
</dbReference>
<dbReference type="EC" id="6.3.5.1" evidence="4"/>
<dbReference type="CDD" id="cd07570">
    <property type="entry name" value="GAT_Gln-NAD-synth"/>
    <property type="match status" value="1"/>
</dbReference>
<dbReference type="FunFam" id="3.60.110.10:FF:000003">
    <property type="entry name" value="Glutamine-dependent NAD(+) synthetase"/>
    <property type="match status" value="1"/>
</dbReference>
<dbReference type="Gene3D" id="3.60.110.10">
    <property type="entry name" value="Carbon-nitrogen hydrolase"/>
    <property type="match status" value="1"/>
</dbReference>
<evidence type="ECO:0000256" key="1">
    <source>
        <dbReference type="ARBA" id="ARBA00005188"/>
    </source>
</evidence>
<dbReference type="SUPFAM" id="SSF56317">
    <property type="entry name" value="Carbon-nitrogen hydrolase"/>
    <property type="match status" value="1"/>
</dbReference>
<dbReference type="InterPro" id="IPR003010">
    <property type="entry name" value="C-N_Hydrolase"/>
</dbReference>
<gene>
    <name evidence="6" type="primary">QNS1_2</name>
    <name evidence="6" type="ORF">LTR25_007610</name>
</gene>
<comment type="pathway">
    <text evidence="1 4">Cofactor biosynthesis; NAD(+) biosynthesis; NAD(+) from deamido-NAD(+) (L-Gln route): step 1/1.</text>
</comment>
<protein>
    <recommendedName>
        <fullName evidence="4">Glutamine-dependent NAD(+) synthetase</fullName>
        <ecNumber evidence="4">6.3.5.1</ecNumber>
    </recommendedName>
    <alternativeName>
        <fullName evidence="4">NAD(+) synthase [glutamine-hydrolyzing]</fullName>
    </alternativeName>
</protein>
<evidence type="ECO:0000259" key="5">
    <source>
        <dbReference type="PROSITE" id="PS50263"/>
    </source>
</evidence>
<organism evidence="6 7">
    <name type="scientific">Vermiconidia calcicola</name>
    <dbReference type="NCBI Taxonomy" id="1690605"/>
    <lineage>
        <taxon>Eukaryota</taxon>
        <taxon>Fungi</taxon>
        <taxon>Dikarya</taxon>
        <taxon>Ascomycota</taxon>
        <taxon>Pezizomycotina</taxon>
        <taxon>Dothideomycetes</taxon>
        <taxon>Dothideomycetidae</taxon>
        <taxon>Mycosphaerellales</taxon>
        <taxon>Extremaceae</taxon>
        <taxon>Vermiconidia</taxon>
    </lineage>
</organism>
<evidence type="ECO:0000313" key="6">
    <source>
        <dbReference type="EMBL" id="KAK5532906.1"/>
    </source>
</evidence>
<dbReference type="Proteomes" id="UP001345827">
    <property type="component" value="Unassembled WGS sequence"/>
</dbReference>
<dbReference type="InterPro" id="IPR036526">
    <property type="entry name" value="C-N_Hydrolase_sf"/>
</dbReference>
<name>A0AAV9Q479_9PEZI</name>
<evidence type="ECO:0000313" key="7">
    <source>
        <dbReference type="Proteomes" id="UP001345827"/>
    </source>
</evidence>
<dbReference type="EMBL" id="JAXLQG010000014">
    <property type="protein sequence ID" value="KAK5532906.1"/>
    <property type="molecule type" value="Genomic_DNA"/>
</dbReference>
<keyword evidence="4" id="KW-0547">Nucleotide-binding</keyword>
<dbReference type="PANTHER" id="PTHR23090:SF9">
    <property type="entry name" value="GLUTAMINE-DEPENDENT NAD(+) SYNTHETASE"/>
    <property type="match status" value="1"/>
</dbReference>
<keyword evidence="4" id="KW-0520">NAD</keyword>
<comment type="catalytic activity">
    <reaction evidence="4">
        <text>deamido-NAD(+) + L-glutamine + ATP + H2O = L-glutamate + AMP + diphosphate + NAD(+) + H(+)</text>
        <dbReference type="Rhea" id="RHEA:24384"/>
        <dbReference type="ChEBI" id="CHEBI:15377"/>
        <dbReference type="ChEBI" id="CHEBI:15378"/>
        <dbReference type="ChEBI" id="CHEBI:29985"/>
        <dbReference type="ChEBI" id="CHEBI:30616"/>
        <dbReference type="ChEBI" id="CHEBI:33019"/>
        <dbReference type="ChEBI" id="CHEBI:57540"/>
        <dbReference type="ChEBI" id="CHEBI:58359"/>
        <dbReference type="ChEBI" id="CHEBI:58437"/>
        <dbReference type="ChEBI" id="CHEBI:456215"/>
        <dbReference type="EC" id="6.3.5.1"/>
    </reaction>
</comment>
<evidence type="ECO:0000256" key="3">
    <source>
        <dbReference type="ARBA" id="ARBA00022598"/>
    </source>
</evidence>
<dbReference type="Gene3D" id="3.40.50.620">
    <property type="entry name" value="HUPs"/>
    <property type="match status" value="1"/>
</dbReference>
<proteinExistence type="inferred from homology"/>
<feature type="domain" description="CN hydrolase" evidence="5">
    <location>
        <begin position="4"/>
        <end position="275"/>
    </location>
</feature>
<dbReference type="GO" id="GO:0003952">
    <property type="term" value="F:NAD+ synthase (glutamine-hydrolyzing) activity"/>
    <property type="evidence" value="ECO:0007669"/>
    <property type="project" value="UniProtKB-UniRule"/>
</dbReference>
<dbReference type="GO" id="GO:0009435">
    <property type="term" value="P:NAD+ biosynthetic process"/>
    <property type="evidence" value="ECO:0007669"/>
    <property type="project" value="UniProtKB-UniRule"/>
</dbReference>
<dbReference type="InterPro" id="IPR014445">
    <property type="entry name" value="Gln-dep_NAD_synthase"/>
</dbReference>
<reference evidence="6 7" key="1">
    <citation type="submission" date="2023-06" db="EMBL/GenBank/DDBJ databases">
        <title>Black Yeasts Isolated from many extreme environments.</title>
        <authorList>
            <person name="Coleine C."/>
            <person name="Stajich J.E."/>
            <person name="Selbmann L."/>
        </authorList>
    </citation>
    <scope>NUCLEOTIDE SEQUENCE [LARGE SCALE GENOMIC DNA]</scope>
    <source>
        <strain evidence="6 7">CCFEE 5887</strain>
    </source>
</reference>
<accession>A0AAV9Q479</accession>
<dbReference type="InterPro" id="IPR003694">
    <property type="entry name" value="NAD_synthase"/>
</dbReference>